<dbReference type="PANTHER" id="PTHR42700:SF1">
    <property type="entry name" value="SULFATE ADENYLYLTRANSFERASE"/>
    <property type="match status" value="1"/>
</dbReference>
<dbReference type="RefSeq" id="WP_306996258.1">
    <property type="nucleotide sequence ID" value="NZ_JAUSUT010000001.1"/>
</dbReference>
<dbReference type="EC" id="2.7.7.4" evidence="11"/>
<evidence type="ECO:0000256" key="1">
    <source>
        <dbReference type="ARBA" id="ARBA00001823"/>
    </source>
</evidence>
<reference evidence="11 12" key="1">
    <citation type="submission" date="2023-07" db="EMBL/GenBank/DDBJ databases">
        <title>Sequencing the genomes of 1000 actinobacteria strains.</title>
        <authorList>
            <person name="Klenk H.-P."/>
        </authorList>
    </citation>
    <scope>NUCLEOTIDE SEQUENCE [LARGE SCALE GENOMIC DNA]</scope>
    <source>
        <strain evidence="11 12">DSM 45805</strain>
    </source>
</reference>
<evidence type="ECO:0000256" key="4">
    <source>
        <dbReference type="ARBA" id="ARBA00022695"/>
    </source>
</evidence>
<dbReference type="InterPro" id="IPR015947">
    <property type="entry name" value="PUA-like_sf"/>
</dbReference>
<dbReference type="Gene3D" id="3.10.400.10">
    <property type="entry name" value="Sulfate adenylyltransferase"/>
    <property type="match status" value="1"/>
</dbReference>
<comment type="caution">
    <text evidence="11">The sequence shown here is derived from an EMBL/GenBank/DDBJ whole genome shotgun (WGS) entry which is preliminary data.</text>
</comment>
<comment type="catalytic activity">
    <reaction evidence="1">
        <text>adenosine 5'-phosphosulfate + ATP = 3'-phosphoadenylyl sulfate + ADP + H(+)</text>
        <dbReference type="Rhea" id="RHEA:24152"/>
        <dbReference type="ChEBI" id="CHEBI:15378"/>
        <dbReference type="ChEBI" id="CHEBI:30616"/>
        <dbReference type="ChEBI" id="CHEBI:58243"/>
        <dbReference type="ChEBI" id="CHEBI:58339"/>
        <dbReference type="ChEBI" id="CHEBI:456216"/>
        <dbReference type="EC" id="2.7.1.25"/>
    </reaction>
</comment>
<dbReference type="CDD" id="cd00517">
    <property type="entry name" value="ATPS"/>
    <property type="match status" value="1"/>
</dbReference>
<protein>
    <submittedName>
        <fullName evidence="11">Sulfate adenylyltransferase</fullName>
        <ecNumber evidence="11">2.7.7.4</ecNumber>
    </submittedName>
</protein>
<dbReference type="GO" id="GO:0004781">
    <property type="term" value="F:sulfate adenylyltransferase (ATP) activity"/>
    <property type="evidence" value="ECO:0007669"/>
    <property type="project" value="UniProtKB-EC"/>
</dbReference>
<dbReference type="InterPro" id="IPR014729">
    <property type="entry name" value="Rossmann-like_a/b/a_fold"/>
</dbReference>
<dbReference type="Pfam" id="PF01747">
    <property type="entry name" value="ATP-sulfurylase"/>
    <property type="match status" value="1"/>
</dbReference>
<accession>A0ABU0F1U3</accession>
<dbReference type="NCBIfam" id="TIGR00339">
    <property type="entry name" value="sopT"/>
    <property type="match status" value="1"/>
</dbReference>
<feature type="domain" description="APS kinase" evidence="8">
    <location>
        <begin position="386"/>
        <end position="538"/>
    </location>
</feature>
<dbReference type="InterPro" id="IPR050512">
    <property type="entry name" value="Sulf_AdTrans/APS_kinase"/>
</dbReference>
<dbReference type="EMBL" id="JAUSUT010000001">
    <property type="protein sequence ID" value="MDQ0381537.1"/>
    <property type="molecule type" value="Genomic_DNA"/>
</dbReference>
<dbReference type="Proteomes" id="UP001229651">
    <property type="component" value="Unassembled WGS sequence"/>
</dbReference>
<dbReference type="NCBIfam" id="TIGR00455">
    <property type="entry name" value="apsK"/>
    <property type="match status" value="1"/>
</dbReference>
<evidence type="ECO:0000256" key="5">
    <source>
        <dbReference type="ARBA" id="ARBA00022741"/>
    </source>
</evidence>
<dbReference type="CDD" id="cd02027">
    <property type="entry name" value="APSK"/>
    <property type="match status" value="1"/>
</dbReference>
<keyword evidence="12" id="KW-1185">Reference proteome</keyword>
<keyword evidence="5" id="KW-0547">Nucleotide-binding</keyword>
<proteinExistence type="predicted"/>
<dbReference type="InterPro" id="IPR027417">
    <property type="entry name" value="P-loop_NTPase"/>
</dbReference>
<evidence type="ECO:0000256" key="2">
    <source>
        <dbReference type="ARBA" id="ARBA00004678"/>
    </source>
</evidence>
<comment type="pathway">
    <text evidence="2">Sulfur metabolism.</text>
</comment>
<keyword evidence="3 11" id="KW-0808">Transferase</keyword>
<sequence>MSELVDLRTSQERARELGRRSVRWPSWTLSRRQLCDLELLGCGGFSPLKGFLGEADYRSVCESMRLADGTLWPIPVVLDIDAATQRAVGARGWLALRDPEGTLVAVLRVEHAWRPDLAAEAVAVFGTTDVAHPGVAHLRRQTREWYVSGALEVLELPQHHGFRAHRHTPDELRAEFAARGWDRVVAFQTRNPMHRAHQQLTLRAMRDADATLLIHPIVGIGKPGDIDVATRLRCYRALLPTYPPGSAVLSLLPLAMRMAGPREAVWHALIRRNYGATHFIVGRDHAGPGLRPDGRPFYDPYAGHRLLHAHVGELGLRILTYPRMIYVPGQDRYLPEDQVPAGEEALAISGTELRRRLATGVDLPEWFTPPEVAAELRRSFPPRDEQGFTVFFTGLSGAGKSSIARELEALLTERHGRPVTLLDGDVARTHLSGELGYSRADRDRNIARLGYVAAEITKHRGIAICAAIAPFDTARRRVREAVSATGGFVLAFVDAPLPWCESRDRKGLYAKARAGVIEQFTGISDPYEPPLDADLVIDPAAESAAGAAQRVLDHLYALGYLRDPGPGSDNGDVLGRIR</sequence>
<dbReference type="SUPFAM" id="SSF52374">
    <property type="entry name" value="Nucleotidylyl transferase"/>
    <property type="match status" value="1"/>
</dbReference>
<dbReference type="InterPro" id="IPR059117">
    <property type="entry name" value="APS_kinase_dom"/>
</dbReference>
<dbReference type="InterPro" id="IPR025980">
    <property type="entry name" value="ATP-Sase_PUA-like_dom"/>
</dbReference>
<dbReference type="Pfam" id="PF01583">
    <property type="entry name" value="APS_kinase"/>
    <property type="match status" value="1"/>
</dbReference>
<dbReference type="InterPro" id="IPR024951">
    <property type="entry name" value="Sulfurylase_cat_dom"/>
</dbReference>
<dbReference type="InterPro" id="IPR002891">
    <property type="entry name" value="APS"/>
</dbReference>
<feature type="domain" description="ATP-sulfurylase PUA-like" evidence="10">
    <location>
        <begin position="3"/>
        <end position="155"/>
    </location>
</feature>
<evidence type="ECO:0000259" key="8">
    <source>
        <dbReference type="Pfam" id="PF01583"/>
    </source>
</evidence>
<name>A0ABU0F1U3_9PSEU</name>
<dbReference type="SUPFAM" id="SSF52540">
    <property type="entry name" value="P-loop containing nucleoside triphosphate hydrolases"/>
    <property type="match status" value="1"/>
</dbReference>
<dbReference type="Gene3D" id="3.40.50.620">
    <property type="entry name" value="HUPs"/>
    <property type="match status" value="1"/>
</dbReference>
<evidence type="ECO:0000256" key="3">
    <source>
        <dbReference type="ARBA" id="ARBA00022679"/>
    </source>
</evidence>
<organism evidence="11 12">
    <name type="scientific">Amycolatopsis thermophila</name>
    <dbReference type="NCBI Taxonomy" id="206084"/>
    <lineage>
        <taxon>Bacteria</taxon>
        <taxon>Bacillati</taxon>
        <taxon>Actinomycetota</taxon>
        <taxon>Actinomycetes</taxon>
        <taxon>Pseudonocardiales</taxon>
        <taxon>Pseudonocardiaceae</taxon>
        <taxon>Amycolatopsis</taxon>
    </lineage>
</organism>
<dbReference type="InterPro" id="IPR002650">
    <property type="entry name" value="Sulphate_adenylyltransferase"/>
</dbReference>
<evidence type="ECO:0000259" key="9">
    <source>
        <dbReference type="Pfam" id="PF01747"/>
    </source>
</evidence>
<evidence type="ECO:0000256" key="6">
    <source>
        <dbReference type="ARBA" id="ARBA00022840"/>
    </source>
</evidence>
<gene>
    <name evidence="11" type="ORF">FB470_005531</name>
</gene>
<dbReference type="NCBIfam" id="NF004040">
    <property type="entry name" value="PRK05537.1"/>
    <property type="match status" value="1"/>
</dbReference>
<keyword evidence="4 11" id="KW-0548">Nucleotidyltransferase</keyword>
<dbReference type="Pfam" id="PF14306">
    <property type="entry name" value="PUA_2"/>
    <property type="match status" value="1"/>
</dbReference>
<evidence type="ECO:0000256" key="7">
    <source>
        <dbReference type="ARBA" id="ARBA00049370"/>
    </source>
</evidence>
<feature type="domain" description="Sulphate adenylyltransferase catalytic" evidence="9">
    <location>
        <begin position="165"/>
        <end position="378"/>
    </location>
</feature>
<comment type="catalytic activity">
    <reaction evidence="7">
        <text>sulfate + ATP + H(+) = adenosine 5'-phosphosulfate + diphosphate</text>
        <dbReference type="Rhea" id="RHEA:18133"/>
        <dbReference type="ChEBI" id="CHEBI:15378"/>
        <dbReference type="ChEBI" id="CHEBI:16189"/>
        <dbReference type="ChEBI" id="CHEBI:30616"/>
        <dbReference type="ChEBI" id="CHEBI:33019"/>
        <dbReference type="ChEBI" id="CHEBI:58243"/>
        <dbReference type="EC" id="2.7.7.4"/>
    </reaction>
</comment>
<evidence type="ECO:0000259" key="10">
    <source>
        <dbReference type="Pfam" id="PF14306"/>
    </source>
</evidence>
<keyword evidence="6" id="KW-0067">ATP-binding</keyword>
<dbReference type="PANTHER" id="PTHR42700">
    <property type="entry name" value="SULFATE ADENYLYLTRANSFERASE"/>
    <property type="match status" value="1"/>
</dbReference>
<evidence type="ECO:0000313" key="11">
    <source>
        <dbReference type="EMBL" id="MDQ0381537.1"/>
    </source>
</evidence>
<evidence type="ECO:0000313" key="12">
    <source>
        <dbReference type="Proteomes" id="UP001229651"/>
    </source>
</evidence>
<dbReference type="SUPFAM" id="SSF88697">
    <property type="entry name" value="PUA domain-like"/>
    <property type="match status" value="1"/>
</dbReference>
<dbReference type="Gene3D" id="3.40.50.300">
    <property type="entry name" value="P-loop containing nucleotide triphosphate hydrolases"/>
    <property type="match status" value="1"/>
</dbReference>